<dbReference type="SUPFAM" id="SSF48695">
    <property type="entry name" value="Multiheme cytochromes"/>
    <property type="match status" value="1"/>
</dbReference>
<feature type="binding site" description="axial binding residue" evidence="2">
    <location>
        <position position="69"/>
    </location>
    <ligand>
        <name>heme c</name>
        <dbReference type="ChEBI" id="CHEBI:61717"/>
        <label>2</label>
    </ligand>
    <ligandPart>
        <name>Fe</name>
        <dbReference type="ChEBI" id="CHEBI:18248"/>
    </ligandPart>
</feature>
<dbReference type="Proteomes" id="UP000031594">
    <property type="component" value="Unassembled WGS sequence"/>
</dbReference>
<evidence type="ECO:0000313" key="6">
    <source>
        <dbReference type="EMBL" id="QDQ41605.1"/>
    </source>
</evidence>
<comment type="cofactor">
    <cofactor evidence="2">
        <name>heme c</name>
        <dbReference type="ChEBI" id="CHEBI:61717"/>
    </cofactor>
    <text evidence="2">Binds 4 heme c groups covalently per monomer.</text>
</comment>
<dbReference type="CDD" id="cd08168">
    <property type="entry name" value="Cytochrom_C3"/>
    <property type="match status" value="1"/>
</dbReference>
<sequence>MGNIFNRQSNDLPPKILLGIVVLGFLFVMGISYYFTPKYSRVGYMPTQPIPFDHSLHANQLGLDCRFCHSYVEKSGFSNIPTTQTCMNCHRQIKMDSPKLAPLRESWETGKPIKWVRIHQLPDYVYFDHSAHVNRGISCVSCHGKVNHMQKVYHDQPLSMSWCLDCHRNPEYFVRPPDKVFDLDWKPENEGETQLLLGKKLVKEMGIHPPENCDACHR</sequence>
<dbReference type="InterPro" id="IPR036280">
    <property type="entry name" value="Multihaem_cyt_sf"/>
</dbReference>
<evidence type="ECO:0000313" key="8">
    <source>
        <dbReference type="Proteomes" id="UP000315925"/>
    </source>
</evidence>
<evidence type="ECO:0000256" key="1">
    <source>
        <dbReference type="ARBA" id="ARBA00022723"/>
    </source>
</evidence>
<dbReference type="AlphaFoldDB" id="A0A0C1RSY6"/>
<keyword evidence="2" id="KW-0408">Iron</keyword>
<organism evidence="6 8">
    <name type="scientific">Methylacidiphilum kamchatkense Kam1</name>
    <dbReference type="NCBI Taxonomy" id="1202785"/>
    <lineage>
        <taxon>Bacteria</taxon>
        <taxon>Pseudomonadati</taxon>
        <taxon>Verrucomicrobiota</taxon>
        <taxon>Methylacidiphilae</taxon>
        <taxon>Methylacidiphilales</taxon>
        <taxon>Methylacidiphilaceae</taxon>
        <taxon>Methylacidiphilum (ex Ratnadevi et al. 2023)</taxon>
    </lineage>
</organism>
<dbReference type="EMBL" id="CP037899">
    <property type="protein sequence ID" value="QDQ41605.1"/>
    <property type="molecule type" value="Genomic_DNA"/>
</dbReference>
<dbReference type="GO" id="GO:0046872">
    <property type="term" value="F:metal ion binding"/>
    <property type="evidence" value="ECO:0007669"/>
    <property type="project" value="UniProtKB-KW"/>
</dbReference>
<keyword evidence="3" id="KW-0472">Membrane</keyword>
<evidence type="ECO:0000256" key="2">
    <source>
        <dbReference type="PIRSR" id="PIRSR602322-1"/>
    </source>
</evidence>
<evidence type="ECO:0000259" key="4">
    <source>
        <dbReference type="Pfam" id="PF14522"/>
    </source>
</evidence>
<feature type="transmembrane region" description="Helical" evidence="3">
    <location>
        <begin position="16"/>
        <end position="35"/>
    </location>
</feature>
<dbReference type="PANTHER" id="PTHR39425:SF1">
    <property type="entry name" value="CYTOCHROME C7-LIKE DOMAIN-CONTAINING PROTEIN"/>
    <property type="match status" value="1"/>
</dbReference>
<feature type="binding site" description="axial binding residue" evidence="2">
    <location>
        <position position="86"/>
    </location>
    <ligand>
        <name>heme c</name>
        <dbReference type="ChEBI" id="CHEBI:61717"/>
        <label>2</label>
    </ligand>
    <ligandPart>
        <name>Fe</name>
        <dbReference type="ChEBI" id="CHEBI:18248"/>
    </ligandPart>
</feature>
<accession>A0A0C1RSY6</accession>
<dbReference type="Pfam" id="PF14522">
    <property type="entry name" value="Cytochrome_C7"/>
    <property type="match status" value="1"/>
</dbReference>
<feature type="binding site" description="axial binding residue" evidence="2">
    <location>
        <position position="65"/>
    </location>
    <ligand>
        <name>heme c</name>
        <dbReference type="ChEBI" id="CHEBI:61717"/>
        <label>1</label>
    </ligand>
    <ligandPart>
        <name>Fe</name>
        <dbReference type="ChEBI" id="CHEBI:18248"/>
    </ligandPart>
</feature>
<proteinExistence type="predicted"/>
<reference evidence="6" key="2">
    <citation type="journal article" date="2019" name="BMC Genomics">
        <title>Complete genome sequence analysis of the thermoacidophilic verrucomicrobial methanotroph 'Candidatus Methylacidiphilum kamchatkense' strain Kam1 and comparison with its closest relatives.</title>
        <authorList>
            <person name="Kruse T."/>
            <person name="Ratnadevi C.M."/>
            <person name="Erikstad H.A."/>
            <person name="Birkeland N.K."/>
        </authorList>
    </citation>
    <scope>NUCLEOTIDE SEQUENCE</scope>
    <source>
        <strain evidence="6">Kam1</strain>
    </source>
</reference>
<dbReference type="PRINTS" id="PR00609">
    <property type="entry name" value="CYTOCHROMEC3"/>
</dbReference>
<dbReference type="Proteomes" id="UP000315925">
    <property type="component" value="Chromosome"/>
</dbReference>
<reference evidence="5 7" key="1">
    <citation type="submission" date="2014-08" db="EMBL/GenBank/DDBJ databases">
        <title>Methylacidiphilum kamchatkense strain Kam1 draft genome sequence.</title>
        <authorList>
            <person name="Birkeland N.-K."/>
            <person name="Erikstad H.A."/>
        </authorList>
    </citation>
    <scope>NUCLEOTIDE SEQUENCE [LARGE SCALE GENOMIC DNA]</scope>
    <source>
        <strain evidence="5 7">Kam1</strain>
    </source>
</reference>
<feature type="binding site" description="axial binding residue" evidence="2">
    <location>
        <position position="68"/>
    </location>
    <ligand>
        <name>heme c</name>
        <dbReference type="ChEBI" id="CHEBI:61717"/>
        <label>1</label>
    </ligand>
    <ligandPart>
        <name>Fe</name>
        <dbReference type="ChEBI" id="CHEBI:18248"/>
    </ligandPart>
</feature>
<dbReference type="EMBL" id="JQNX01000007">
    <property type="protein sequence ID" value="KIE58081.1"/>
    <property type="molecule type" value="Genomic_DNA"/>
</dbReference>
<keyword evidence="1 2" id="KW-0479">Metal-binding</keyword>
<reference evidence="8" key="3">
    <citation type="submission" date="2019-03" db="EMBL/GenBank/DDBJ databases">
        <title>Complete genome of Methylacidiphilum kamchatkense Kam1.</title>
        <authorList>
            <person name="Kruse T."/>
            <person name="Murarilal Ratnadevi C."/>
            <person name="Erikstad H.-A."/>
            <person name="Birkeland N.-K."/>
        </authorList>
    </citation>
    <scope>NUCLEOTIDE SEQUENCE [LARGE SCALE GENOMIC DNA]</scope>
    <source>
        <strain evidence="8">kam1</strain>
    </source>
</reference>
<feature type="domain" description="Cytochrome c7-like" evidence="4">
    <location>
        <begin position="125"/>
        <end position="218"/>
    </location>
</feature>
<gene>
    <name evidence="5" type="ORF">A946_09210</name>
    <name evidence="6" type="ORF">kam1_354</name>
</gene>
<dbReference type="PANTHER" id="PTHR39425">
    <property type="entry name" value="LIPOPROTEIN CYTOCHROME C"/>
    <property type="match status" value="1"/>
</dbReference>
<keyword evidence="3" id="KW-0812">Transmembrane</keyword>
<dbReference type="Gene3D" id="3.90.10.10">
    <property type="entry name" value="Cytochrome C3"/>
    <property type="match status" value="2"/>
</dbReference>
<dbReference type="GO" id="GO:0009055">
    <property type="term" value="F:electron transfer activity"/>
    <property type="evidence" value="ECO:0007669"/>
    <property type="project" value="InterPro"/>
</dbReference>
<dbReference type="RefSeq" id="WP_039721935.1">
    <property type="nucleotide sequence ID" value="NZ_CP037899.1"/>
</dbReference>
<name>A0A0C1RSY6_9BACT</name>
<dbReference type="KEGG" id="mkc:kam1_354"/>
<evidence type="ECO:0000256" key="3">
    <source>
        <dbReference type="SAM" id="Phobius"/>
    </source>
</evidence>
<keyword evidence="7" id="KW-1185">Reference proteome</keyword>
<dbReference type="GO" id="GO:0020037">
    <property type="term" value="F:heme binding"/>
    <property type="evidence" value="ECO:0007669"/>
    <property type="project" value="InterPro"/>
</dbReference>
<keyword evidence="2" id="KW-0349">Heme</keyword>
<dbReference type="InterPro" id="IPR002322">
    <property type="entry name" value="Cyt_c_III"/>
</dbReference>
<dbReference type="InterPro" id="IPR029467">
    <property type="entry name" value="Cyt_c7-like"/>
</dbReference>
<evidence type="ECO:0000313" key="7">
    <source>
        <dbReference type="Proteomes" id="UP000031594"/>
    </source>
</evidence>
<evidence type="ECO:0000313" key="5">
    <source>
        <dbReference type="EMBL" id="KIE58081.1"/>
    </source>
</evidence>
<protein>
    <submittedName>
        <fullName evidence="5 6">Cytochrome C</fullName>
    </submittedName>
</protein>
<dbReference type="STRING" id="1202785.A946_09210"/>
<feature type="binding site" description="axial binding residue" evidence="2">
    <location>
        <position position="57"/>
    </location>
    <ligand>
        <name>heme c</name>
        <dbReference type="ChEBI" id="CHEBI:61717"/>
        <label>1</label>
    </ligand>
    <ligandPart>
        <name>Fe</name>
        <dbReference type="ChEBI" id="CHEBI:18248"/>
    </ligandPart>
</feature>
<feature type="binding site" description="axial binding residue" evidence="2">
    <location>
        <position position="54"/>
    </location>
    <ligand>
        <name>heme c</name>
        <dbReference type="ChEBI" id="CHEBI:61717"/>
        <label>3</label>
    </ligand>
    <ligandPart>
        <name>Fe</name>
        <dbReference type="ChEBI" id="CHEBI:18248"/>
    </ligandPart>
</feature>
<keyword evidence="3" id="KW-1133">Transmembrane helix</keyword>
<feature type="binding site" description="axial binding residue" evidence="2">
    <location>
        <position position="119"/>
    </location>
    <ligand>
        <name>heme c</name>
        <dbReference type="ChEBI" id="CHEBI:61717"/>
        <label>1</label>
    </ligand>
    <ligandPart>
        <name>Fe</name>
        <dbReference type="ChEBI" id="CHEBI:18248"/>
    </ligandPart>
</feature>
<dbReference type="OrthoDB" id="9814800at2"/>